<comment type="caution">
    <text evidence="3">The sequence shown here is derived from an EMBL/GenBank/DDBJ whole genome shotgun (WGS) entry which is preliminary data.</text>
</comment>
<dbReference type="InterPro" id="IPR051043">
    <property type="entry name" value="Sulfatase_Mod_Factor_Kinase"/>
</dbReference>
<dbReference type="GO" id="GO:0120147">
    <property type="term" value="F:formylglycine-generating oxidase activity"/>
    <property type="evidence" value="ECO:0007669"/>
    <property type="project" value="TreeGrafter"/>
</dbReference>
<dbReference type="EMBL" id="NXGX01000001">
    <property type="protein sequence ID" value="PKR60308.1"/>
    <property type="molecule type" value="Genomic_DNA"/>
</dbReference>
<keyword evidence="4" id="KW-1185">Reference proteome</keyword>
<accession>A0A2N3LC07</accession>
<dbReference type="InterPro" id="IPR016187">
    <property type="entry name" value="CTDL_fold"/>
</dbReference>
<dbReference type="RefSeq" id="WP_101299707.1">
    <property type="nucleotide sequence ID" value="NZ_NXGX01000001.1"/>
</dbReference>
<proteinExistence type="predicted"/>
<feature type="domain" description="Sulfatase-modifying factor enzyme-like" evidence="2">
    <location>
        <begin position="36"/>
        <end position="286"/>
    </location>
</feature>
<feature type="signal peptide" evidence="1">
    <location>
        <begin position="1"/>
        <end position="28"/>
    </location>
</feature>
<dbReference type="SUPFAM" id="SSF56436">
    <property type="entry name" value="C-type lectin-like"/>
    <property type="match status" value="1"/>
</dbReference>
<dbReference type="InterPro" id="IPR005532">
    <property type="entry name" value="SUMF_dom"/>
</dbReference>
<reference evidence="3 4" key="1">
    <citation type="submission" date="2017-09" db="EMBL/GenBank/DDBJ databases">
        <title>Biodiversity and function of Thalassospira species in the particle-attached aromatic-hydrocarbon-degrading consortia from the surface seawater of the China South Sea.</title>
        <authorList>
            <person name="Dong C."/>
            <person name="Lai Q."/>
            <person name="Shao Z."/>
        </authorList>
    </citation>
    <scope>NUCLEOTIDE SEQUENCE [LARGE SCALE GENOMIC DNA]</scope>
    <source>
        <strain evidence="3 4">139Z-12</strain>
    </source>
</reference>
<evidence type="ECO:0000259" key="2">
    <source>
        <dbReference type="Pfam" id="PF03781"/>
    </source>
</evidence>
<dbReference type="Proteomes" id="UP000233332">
    <property type="component" value="Unassembled WGS sequence"/>
</dbReference>
<sequence>MKNSVKAAIIQKFFAAACLLAFSDGAFAQSEAITGPSTVEIPAGWFWQGSDGIERKYAYDIDEQVYGHDISRRNRWYDIEGDKWRVHLLPYHISKTPVTNDDYAKFIKDSGHAAPDISKDEWDRQGLIYNYDTIVPFLWKKGRPPKGRGNHPVVLVSWQDAQAYVEWLSEKTGKNWSLPSELYWEKAVRGEEGTFYPWGNIYDPALLNSGDRGPFDTTPVGQYDAGPFGLLDGVGQVFEWTSTSGQAGYRFVKGGSWDDRGCGVCRPAARHARPEHLRHILIGFRVMYRD</sequence>
<dbReference type="Gene3D" id="3.90.1580.10">
    <property type="entry name" value="paralog of FGE (formylglycine-generating enzyme)"/>
    <property type="match status" value="1"/>
</dbReference>
<dbReference type="Pfam" id="PF03781">
    <property type="entry name" value="FGE-sulfatase"/>
    <property type="match status" value="1"/>
</dbReference>
<dbReference type="PANTHER" id="PTHR23150:SF19">
    <property type="entry name" value="FORMYLGLYCINE-GENERATING ENZYME"/>
    <property type="match status" value="1"/>
</dbReference>
<evidence type="ECO:0000313" key="4">
    <source>
        <dbReference type="Proteomes" id="UP000233332"/>
    </source>
</evidence>
<gene>
    <name evidence="3" type="ORF">COO92_02865</name>
</gene>
<dbReference type="InterPro" id="IPR042095">
    <property type="entry name" value="SUMF_sf"/>
</dbReference>
<protein>
    <recommendedName>
        <fullName evidence="2">Sulfatase-modifying factor enzyme-like domain-containing protein</fullName>
    </recommendedName>
</protein>
<dbReference type="AlphaFoldDB" id="A0A2N3LC07"/>
<organism evidence="3 4">
    <name type="scientific">Thalassospira lohafexi</name>
    <dbReference type="NCBI Taxonomy" id="744227"/>
    <lineage>
        <taxon>Bacteria</taxon>
        <taxon>Pseudomonadati</taxon>
        <taxon>Pseudomonadota</taxon>
        <taxon>Alphaproteobacteria</taxon>
        <taxon>Rhodospirillales</taxon>
        <taxon>Thalassospiraceae</taxon>
        <taxon>Thalassospira</taxon>
    </lineage>
</organism>
<evidence type="ECO:0000313" key="3">
    <source>
        <dbReference type="EMBL" id="PKR60308.1"/>
    </source>
</evidence>
<name>A0A2N3LC07_9PROT</name>
<evidence type="ECO:0000256" key="1">
    <source>
        <dbReference type="SAM" id="SignalP"/>
    </source>
</evidence>
<feature type="chain" id="PRO_5014671898" description="Sulfatase-modifying factor enzyme-like domain-containing protein" evidence="1">
    <location>
        <begin position="29"/>
        <end position="290"/>
    </location>
</feature>
<dbReference type="PANTHER" id="PTHR23150">
    <property type="entry name" value="SULFATASE MODIFYING FACTOR 1, 2"/>
    <property type="match status" value="1"/>
</dbReference>
<keyword evidence="1" id="KW-0732">Signal</keyword>